<dbReference type="InterPro" id="IPR007387">
    <property type="entry name" value="TRAP_DctQ"/>
</dbReference>
<keyword evidence="2" id="KW-0813">Transport</keyword>
<evidence type="ECO:0000259" key="9">
    <source>
        <dbReference type="Pfam" id="PF04290"/>
    </source>
</evidence>
<reference evidence="10" key="1">
    <citation type="submission" date="2019-08" db="EMBL/GenBank/DDBJ databases">
        <authorList>
            <person name="Kucharzyk K."/>
            <person name="Murdoch R.W."/>
            <person name="Higgins S."/>
            <person name="Loffler F."/>
        </authorList>
    </citation>
    <scope>NUCLEOTIDE SEQUENCE</scope>
</reference>
<evidence type="ECO:0000256" key="4">
    <source>
        <dbReference type="ARBA" id="ARBA00022519"/>
    </source>
</evidence>
<feature type="transmembrane region" description="Helical" evidence="8">
    <location>
        <begin position="71"/>
        <end position="89"/>
    </location>
</feature>
<feature type="transmembrane region" description="Helical" evidence="8">
    <location>
        <begin position="29"/>
        <end position="51"/>
    </location>
</feature>
<evidence type="ECO:0000256" key="7">
    <source>
        <dbReference type="ARBA" id="ARBA00023136"/>
    </source>
</evidence>
<feature type="domain" description="Tripartite ATP-independent periplasmic transporters DctQ component" evidence="9">
    <location>
        <begin position="1"/>
        <end position="97"/>
    </location>
</feature>
<dbReference type="PANTHER" id="PTHR35011">
    <property type="entry name" value="2,3-DIKETO-L-GULONATE TRAP TRANSPORTER SMALL PERMEASE PROTEIN YIAM"/>
    <property type="match status" value="1"/>
</dbReference>
<comment type="subcellular location">
    <subcellularLocation>
        <location evidence="1">Cell inner membrane</location>
        <topology evidence="1">Multi-pass membrane protein</topology>
    </subcellularLocation>
</comment>
<evidence type="ECO:0000256" key="2">
    <source>
        <dbReference type="ARBA" id="ARBA00022448"/>
    </source>
</evidence>
<dbReference type="PANTHER" id="PTHR35011:SF2">
    <property type="entry name" value="2,3-DIKETO-L-GULONATE TRAP TRANSPORTER SMALL PERMEASE PROTEIN YIAM"/>
    <property type="match status" value="1"/>
</dbReference>
<keyword evidence="4" id="KW-0997">Cell inner membrane</keyword>
<dbReference type="GO" id="GO:0005886">
    <property type="term" value="C:plasma membrane"/>
    <property type="evidence" value="ECO:0007669"/>
    <property type="project" value="UniProtKB-SubCell"/>
</dbReference>
<keyword evidence="3" id="KW-1003">Cell membrane</keyword>
<comment type="caution">
    <text evidence="10">The sequence shown here is derived from an EMBL/GenBank/DDBJ whole genome shotgun (WGS) entry which is preliminary data.</text>
</comment>
<evidence type="ECO:0000256" key="1">
    <source>
        <dbReference type="ARBA" id="ARBA00004429"/>
    </source>
</evidence>
<proteinExistence type="predicted"/>
<keyword evidence="7 8" id="KW-0472">Membrane</keyword>
<dbReference type="GO" id="GO:0022857">
    <property type="term" value="F:transmembrane transporter activity"/>
    <property type="evidence" value="ECO:0007669"/>
    <property type="project" value="TreeGrafter"/>
</dbReference>
<evidence type="ECO:0000256" key="3">
    <source>
        <dbReference type="ARBA" id="ARBA00022475"/>
    </source>
</evidence>
<dbReference type="AlphaFoldDB" id="A0A645IIQ1"/>
<dbReference type="Pfam" id="PF04290">
    <property type="entry name" value="DctQ"/>
    <property type="match status" value="1"/>
</dbReference>
<accession>A0A645IIQ1</accession>
<dbReference type="EMBL" id="VSSQ01114474">
    <property type="protein sequence ID" value="MPN50359.1"/>
    <property type="molecule type" value="Genomic_DNA"/>
</dbReference>
<dbReference type="InterPro" id="IPR055348">
    <property type="entry name" value="DctQ"/>
</dbReference>
<gene>
    <name evidence="10" type="ORF">SDC9_197985</name>
</gene>
<name>A0A645IIQ1_9ZZZZ</name>
<evidence type="ECO:0000313" key="10">
    <source>
        <dbReference type="EMBL" id="MPN50359.1"/>
    </source>
</evidence>
<evidence type="ECO:0000256" key="6">
    <source>
        <dbReference type="ARBA" id="ARBA00022989"/>
    </source>
</evidence>
<keyword evidence="5 8" id="KW-0812">Transmembrane</keyword>
<evidence type="ECO:0000256" key="8">
    <source>
        <dbReference type="SAM" id="Phobius"/>
    </source>
</evidence>
<sequence>MGTAIAAEKGTHLGLTLLTDRFPVHVQRYICVASNLVCCGLSLFLLYRGILMVQLQVTLKQISMTLQIPEYIYGLFLPVGTGFMAFRFGQAAWRAFTAKEEG</sequence>
<organism evidence="10">
    <name type="scientific">bioreactor metagenome</name>
    <dbReference type="NCBI Taxonomy" id="1076179"/>
    <lineage>
        <taxon>unclassified sequences</taxon>
        <taxon>metagenomes</taxon>
        <taxon>ecological metagenomes</taxon>
    </lineage>
</organism>
<keyword evidence="6 8" id="KW-1133">Transmembrane helix</keyword>
<protein>
    <recommendedName>
        <fullName evidence="9">Tripartite ATP-independent periplasmic transporters DctQ component domain-containing protein</fullName>
    </recommendedName>
</protein>
<evidence type="ECO:0000256" key="5">
    <source>
        <dbReference type="ARBA" id="ARBA00022692"/>
    </source>
</evidence>
<dbReference type="GO" id="GO:0015740">
    <property type="term" value="P:C4-dicarboxylate transport"/>
    <property type="evidence" value="ECO:0007669"/>
    <property type="project" value="TreeGrafter"/>
</dbReference>